<reference evidence="1" key="1">
    <citation type="journal article" date="2019" name="Sci. Rep.">
        <title>Draft genome of Tanacetum cinerariifolium, the natural source of mosquito coil.</title>
        <authorList>
            <person name="Yamashiro T."/>
            <person name="Shiraishi A."/>
            <person name="Satake H."/>
            <person name="Nakayama K."/>
        </authorList>
    </citation>
    <scope>NUCLEOTIDE SEQUENCE</scope>
</reference>
<accession>A0A699HZP5</accession>
<evidence type="ECO:0000313" key="1">
    <source>
        <dbReference type="EMBL" id="GEY90403.1"/>
    </source>
</evidence>
<organism evidence="1">
    <name type="scientific">Tanacetum cinerariifolium</name>
    <name type="common">Dalmatian daisy</name>
    <name type="synonym">Chrysanthemum cinerariifolium</name>
    <dbReference type="NCBI Taxonomy" id="118510"/>
    <lineage>
        <taxon>Eukaryota</taxon>
        <taxon>Viridiplantae</taxon>
        <taxon>Streptophyta</taxon>
        <taxon>Embryophyta</taxon>
        <taxon>Tracheophyta</taxon>
        <taxon>Spermatophyta</taxon>
        <taxon>Magnoliopsida</taxon>
        <taxon>eudicotyledons</taxon>
        <taxon>Gunneridae</taxon>
        <taxon>Pentapetalae</taxon>
        <taxon>asterids</taxon>
        <taxon>campanulids</taxon>
        <taxon>Asterales</taxon>
        <taxon>Asteraceae</taxon>
        <taxon>Asteroideae</taxon>
        <taxon>Anthemideae</taxon>
        <taxon>Anthemidinae</taxon>
        <taxon>Tanacetum</taxon>
    </lineage>
</organism>
<dbReference type="EMBL" id="BKCJ010220945">
    <property type="protein sequence ID" value="GEY90403.1"/>
    <property type="molecule type" value="Genomic_DNA"/>
</dbReference>
<gene>
    <name evidence="1" type="ORF">Tci_462377</name>
</gene>
<name>A0A699HZP5_TANCI</name>
<dbReference type="AlphaFoldDB" id="A0A699HZP5"/>
<proteinExistence type="predicted"/>
<sequence>MENSKKLKLTEQDSHKRCLFELRKVGRACGSRGKWWSGAEMGESDAASGGGKNGLCTVGSNVGRRQGSIIVYFTQLVPGLVRD</sequence>
<comment type="caution">
    <text evidence="1">The sequence shown here is derived from an EMBL/GenBank/DDBJ whole genome shotgun (WGS) entry which is preliminary data.</text>
</comment>
<protein>
    <submittedName>
        <fullName evidence="1">Uncharacterized protein</fullName>
    </submittedName>
</protein>